<dbReference type="STRING" id="1666911.HLUCCA11_08560"/>
<dbReference type="PANTHER" id="PTHR31088:SF6">
    <property type="entry name" value="PHAGE SHOCK PROTEIN A"/>
    <property type="match status" value="1"/>
</dbReference>
<dbReference type="EMBL" id="LJZR01000009">
    <property type="protein sequence ID" value="KPQ35937.1"/>
    <property type="molecule type" value="Genomic_DNA"/>
</dbReference>
<dbReference type="AlphaFoldDB" id="A0A0P7YZI9"/>
<evidence type="ECO:0000256" key="2">
    <source>
        <dbReference type="SAM" id="Coils"/>
    </source>
</evidence>
<evidence type="ECO:0000256" key="1">
    <source>
        <dbReference type="ARBA" id="ARBA00043985"/>
    </source>
</evidence>
<feature type="coiled-coil region" evidence="2">
    <location>
        <begin position="166"/>
        <end position="221"/>
    </location>
</feature>
<comment type="caution">
    <text evidence="3">The sequence shown here is derived from an EMBL/GenBank/DDBJ whole genome shotgun (WGS) entry which is preliminary data.</text>
</comment>
<feature type="coiled-coil region" evidence="2">
    <location>
        <begin position="101"/>
        <end position="142"/>
    </location>
</feature>
<keyword evidence="2" id="KW-0175">Coiled coil</keyword>
<comment type="similarity">
    <text evidence="1">Belongs to the PspA/Vipp/IM30 family.</text>
</comment>
<accession>A0A0P7YZI9</accession>
<dbReference type="Proteomes" id="UP000050465">
    <property type="component" value="Unassembled WGS sequence"/>
</dbReference>
<gene>
    <name evidence="3" type="primary">pspA</name>
    <name evidence="3" type="ORF">HLUCCA11_08560</name>
</gene>
<evidence type="ECO:0000313" key="4">
    <source>
        <dbReference type="Proteomes" id="UP000050465"/>
    </source>
</evidence>
<sequence length="231" mass="25645">MGLLDRISRLVRANVNSLVNGAEDPEKTLQQAVAEMQGDLVSMRQAVAQAIATQKRTERQNEQAARAAQEWYNRAQMALKKGEEEVARDALVRRQTYDQNARRLSQQVAQHSEIVKKLKANMMALESQLADARTKKDMYIARAQAASSSAKLNERMMGAAGAIGAFEKMEARVMELEAQAEVASELLTDPIEKQFTQIESQQNVEAQLAQMKANLLESEGRGAAFLPPERS</sequence>
<proteinExistence type="inferred from homology"/>
<dbReference type="InterPro" id="IPR007157">
    <property type="entry name" value="PspA_VIPP1"/>
</dbReference>
<name>A0A0P7YZI9_9CYAN</name>
<dbReference type="Pfam" id="PF04012">
    <property type="entry name" value="PspA_IM30"/>
    <property type="match status" value="1"/>
</dbReference>
<protein>
    <submittedName>
        <fullName evidence="3">Phage shock protein A</fullName>
    </submittedName>
</protein>
<reference evidence="3 4" key="1">
    <citation type="submission" date="2015-09" db="EMBL/GenBank/DDBJ databases">
        <title>Identification and resolution of microdiversity through metagenomic sequencing of parallel consortia.</title>
        <authorList>
            <person name="Nelson W.C."/>
            <person name="Romine M.F."/>
            <person name="Lindemann S.R."/>
        </authorList>
    </citation>
    <scope>NUCLEOTIDE SEQUENCE [LARGE SCALE GENOMIC DNA]</scope>
    <source>
        <strain evidence="3">Ana</strain>
    </source>
</reference>
<organism evidence="3 4">
    <name type="scientific">Phormidesmis priestleyi Ana</name>
    <dbReference type="NCBI Taxonomy" id="1666911"/>
    <lineage>
        <taxon>Bacteria</taxon>
        <taxon>Bacillati</taxon>
        <taxon>Cyanobacteriota</taxon>
        <taxon>Cyanophyceae</taxon>
        <taxon>Leptolyngbyales</taxon>
        <taxon>Leptolyngbyaceae</taxon>
        <taxon>Phormidesmis</taxon>
    </lineage>
</organism>
<evidence type="ECO:0000313" key="3">
    <source>
        <dbReference type="EMBL" id="KPQ35937.1"/>
    </source>
</evidence>
<dbReference type="PATRIC" id="fig|1666911.3.peg.4096"/>
<dbReference type="PANTHER" id="PTHR31088">
    <property type="entry name" value="MEMBRANE-ASSOCIATED PROTEIN VIPP1, CHLOROPLASTIC"/>
    <property type="match status" value="1"/>
</dbReference>